<dbReference type="SUPFAM" id="SSF54001">
    <property type="entry name" value="Cysteine proteinases"/>
    <property type="match status" value="1"/>
</dbReference>
<comment type="similarity">
    <text evidence="1 2">Belongs to the arylamine N-acetyltransferase family.</text>
</comment>
<feature type="region of interest" description="Disordered" evidence="3">
    <location>
        <begin position="249"/>
        <end position="268"/>
    </location>
</feature>
<dbReference type="PANTHER" id="PTHR11786:SF0">
    <property type="entry name" value="ARYLAMINE N-ACETYLTRANSFERASE 4-RELATED"/>
    <property type="match status" value="1"/>
</dbReference>
<gene>
    <name evidence="4" type="ORF">I4J89_22845</name>
</gene>
<evidence type="ECO:0000313" key="5">
    <source>
        <dbReference type="Proteomes" id="UP000598146"/>
    </source>
</evidence>
<dbReference type="EMBL" id="JADQTO010000010">
    <property type="protein sequence ID" value="MBG0564290.1"/>
    <property type="molecule type" value="Genomic_DNA"/>
</dbReference>
<accession>A0A931C6F5</accession>
<dbReference type="RefSeq" id="WP_196416058.1">
    <property type="nucleotide sequence ID" value="NZ_JADQTO010000010.1"/>
</dbReference>
<evidence type="ECO:0000256" key="1">
    <source>
        <dbReference type="ARBA" id="ARBA00006547"/>
    </source>
</evidence>
<sequence>MDVNAYLDRIDMKPPHAADAAYLRELHRAHQSAVPFENLSIHLGEPITLGEPELFDKIVRRRRGGFCYELNGLLALLLEELGYSVERLAARVFGGEHLGPPFDHLLLLVTTAGGDGPWLVDVGFGSHSTYPLDFADRAEQRDPGGVFRLADAPDGDVDVIKDGTPAYRIERRVRTLDEFRPTCWYQQTSPDSHFTRGDVCTRLDGDGRITLSGRKLIRTGAAGRTETLLDSGEAVLAAYREHFGVILDREPTVRNPQDRGERADAAQP</sequence>
<name>A0A931C6F5_9ACTN</name>
<dbReference type="GO" id="GO:0016407">
    <property type="term" value="F:acetyltransferase activity"/>
    <property type="evidence" value="ECO:0007669"/>
    <property type="project" value="InterPro"/>
</dbReference>
<dbReference type="PANTHER" id="PTHR11786">
    <property type="entry name" value="N-HYDROXYARYLAMINE O-ACETYLTRANSFERASE"/>
    <property type="match status" value="1"/>
</dbReference>
<dbReference type="InterPro" id="IPR038765">
    <property type="entry name" value="Papain-like_cys_pep_sf"/>
</dbReference>
<proteinExistence type="inferred from homology"/>
<reference evidence="4" key="1">
    <citation type="submission" date="2020-11" db="EMBL/GenBank/DDBJ databases">
        <title>Isolation and identification of active actinomycetes.</title>
        <authorList>
            <person name="Sun X."/>
        </authorList>
    </citation>
    <scope>NUCLEOTIDE SEQUENCE</scope>
    <source>
        <strain evidence="4">NEAU-A11</strain>
    </source>
</reference>
<evidence type="ECO:0000313" key="4">
    <source>
        <dbReference type="EMBL" id="MBG0564290.1"/>
    </source>
</evidence>
<dbReference type="PRINTS" id="PR01543">
    <property type="entry name" value="ANATRNSFRASE"/>
</dbReference>
<comment type="caution">
    <text evidence="4">The sequence shown here is derived from an EMBL/GenBank/DDBJ whole genome shotgun (WGS) entry which is preliminary data.</text>
</comment>
<keyword evidence="5" id="KW-1185">Reference proteome</keyword>
<dbReference type="Pfam" id="PF00797">
    <property type="entry name" value="Acetyltransf_2"/>
    <property type="match status" value="1"/>
</dbReference>
<dbReference type="Gene3D" id="2.40.128.150">
    <property type="entry name" value="Cysteine proteinases"/>
    <property type="match status" value="1"/>
</dbReference>
<evidence type="ECO:0000256" key="2">
    <source>
        <dbReference type="RuleBase" id="RU003452"/>
    </source>
</evidence>
<dbReference type="InterPro" id="IPR001447">
    <property type="entry name" value="Arylamine_N-AcTrfase"/>
</dbReference>
<evidence type="ECO:0000256" key="3">
    <source>
        <dbReference type="SAM" id="MobiDB-lite"/>
    </source>
</evidence>
<organism evidence="4 5">
    <name type="scientific">Actinoplanes aureus</name>
    <dbReference type="NCBI Taxonomy" id="2792083"/>
    <lineage>
        <taxon>Bacteria</taxon>
        <taxon>Bacillati</taxon>
        <taxon>Actinomycetota</taxon>
        <taxon>Actinomycetes</taxon>
        <taxon>Micromonosporales</taxon>
        <taxon>Micromonosporaceae</taxon>
        <taxon>Actinoplanes</taxon>
    </lineage>
</organism>
<dbReference type="Gene3D" id="3.30.2140.10">
    <property type="entry name" value="Arylamine N-acetyltransferase"/>
    <property type="match status" value="1"/>
</dbReference>
<dbReference type="Proteomes" id="UP000598146">
    <property type="component" value="Unassembled WGS sequence"/>
</dbReference>
<protein>
    <submittedName>
        <fullName evidence="4">Arylamine N-acetyltransferase</fullName>
    </submittedName>
</protein>
<dbReference type="AlphaFoldDB" id="A0A931C6F5"/>